<dbReference type="InterPro" id="IPR038607">
    <property type="entry name" value="PhoD-like_sf"/>
</dbReference>
<comment type="caution">
    <text evidence="2">The sequence shown here is derived from an EMBL/GenBank/DDBJ whole genome shotgun (WGS) entry which is preliminary data.</text>
</comment>
<proteinExistence type="predicted"/>
<dbReference type="PANTHER" id="PTHR46689:SF1">
    <property type="entry name" value="PHOD-LIKE PHOSPHATASE DOMAIN-CONTAINING PROTEIN"/>
    <property type="match status" value="1"/>
</dbReference>
<feature type="domain" description="PhoD-like phosphatase" evidence="1">
    <location>
        <begin position="121"/>
        <end position="325"/>
    </location>
</feature>
<dbReference type="AlphaFoldDB" id="W4L6F3"/>
<dbReference type="PANTHER" id="PTHR46689">
    <property type="entry name" value="MEMBRANE PROTEIN, PUTATIVE-RELATED"/>
    <property type="match status" value="1"/>
</dbReference>
<dbReference type="Proteomes" id="UP000019141">
    <property type="component" value="Unassembled WGS sequence"/>
</dbReference>
<dbReference type="InterPro" id="IPR029052">
    <property type="entry name" value="Metallo-depent_PP-like"/>
</dbReference>
<gene>
    <name evidence="2" type="ORF">ETSY1_38190</name>
</gene>
<dbReference type="CDD" id="cd07389">
    <property type="entry name" value="MPP_PhoD"/>
    <property type="match status" value="1"/>
</dbReference>
<sequence length="482" mass="54376">MKTPIETGPILYFRNLSKGYCTFAAIVVTPGSSPPPPLEVGHDRAVPPVKLYGRYGKSVWQYTFGVDLDRAGSGLTYTIGQQTWPLHLPALPQLRIAFTSCNGEAQDTLLGAHDTQRNERWRHLADEHAADPFHLLIQGGDQLYADDVWREVPALAAWRQLDGHAQQLADWTPEMAEGAADFYFDRYCRLWSQPDLAPLLASIPSLMMWDDHDIFDGWGSHAPELQGCPVFQGLWTVAREFFALFQLGTASKALPDMFGDPDGRHFGHAVTLGEVGIIMADLRSERTPNRVMGGLGWAWLQQTLKQMASCQQVFLISSVPVVHLDWSAPERFLIHMQWFRHYHDDIRDQWRSHEHLDEWKRLVTTLLDFASRTRTRLTIVSGEIHLGALGLIERGDTRIYQLISSGIVHHSPPALAAALFSGWSRWPGVAPEATTVRLCPLPHRKTRFLAARNWLSLDYGQDASLEAVWHAEGQDCDIRLQV</sequence>
<dbReference type="InterPro" id="IPR018946">
    <property type="entry name" value="PhoD-like_MPP"/>
</dbReference>
<dbReference type="Pfam" id="PF19050">
    <property type="entry name" value="PhoD_2"/>
    <property type="match status" value="1"/>
</dbReference>
<dbReference type="HOGENOM" id="CLU_000998_3_1_7"/>
<dbReference type="GO" id="GO:0016020">
    <property type="term" value="C:membrane"/>
    <property type="evidence" value="ECO:0007669"/>
    <property type="project" value="TreeGrafter"/>
</dbReference>
<dbReference type="SUPFAM" id="SSF56300">
    <property type="entry name" value="Metallo-dependent phosphatases"/>
    <property type="match status" value="1"/>
</dbReference>
<accession>W4L6F3</accession>
<dbReference type="EMBL" id="AZHW01001192">
    <property type="protein sequence ID" value="ETW93673.1"/>
    <property type="molecule type" value="Genomic_DNA"/>
</dbReference>
<name>W4L6F3_ENTF1</name>
<organism evidence="2 3">
    <name type="scientific">Entotheonella factor</name>
    <dbReference type="NCBI Taxonomy" id="1429438"/>
    <lineage>
        <taxon>Bacteria</taxon>
        <taxon>Pseudomonadati</taxon>
        <taxon>Nitrospinota/Tectimicrobiota group</taxon>
        <taxon>Candidatus Tectimicrobiota</taxon>
        <taxon>Candidatus Entotheonellia</taxon>
        <taxon>Candidatus Entotheonellales</taxon>
        <taxon>Candidatus Entotheonellaceae</taxon>
        <taxon>Candidatus Entotheonella</taxon>
    </lineage>
</organism>
<dbReference type="Gene3D" id="3.60.21.70">
    <property type="entry name" value="PhoD-like phosphatase"/>
    <property type="match status" value="1"/>
</dbReference>
<dbReference type="InterPro" id="IPR043904">
    <property type="entry name" value="PhoD_2-like"/>
</dbReference>
<evidence type="ECO:0000313" key="3">
    <source>
        <dbReference type="Proteomes" id="UP000019141"/>
    </source>
</evidence>
<protein>
    <recommendedName>
        <fullName evidence="1">PhoD-like phosphatase domain-containing protein</fullName>
    </recommendedName>
</protein>
<evidence type="ECO:0000259" key="1">
    <source>
        <dbReference type="Pfam" id="PF19050"/>
    </source>
</evidence>
<evidence type="ECO:0000313" key="2">
    <source>
        <dbReference type="EMBL" id="ETW93673.1"/>
    </source>
</evidence>
<keyword evidence="3" id="KW-1185">Reference proteome</keyword>
<reference evidence="2 3" key="1">
    <citation type="journal article" date="2014" name="Nature">
        <title>An environmental bacterial taxon with a large and distinct metabolic repertoire.</title>
        <authorList>
            <person name="Wilson M.C."/>
            <person name="Mori T."/>
            <person name="Ruckert C."/>
            <person name="Uria A.R."/>
            <person name="Helf M.J."/>
            <person name="Takada K."/>
            <person name="Gernert C."/>
            <person name="Steffens U.A."/>
            <person name="Heycke N."/>
            <person name="Schmitt S."/>
            <person name="Rinke C."/>
            <person name="Helfrich E.J."/>
            <person name="Brachmann A.O."/>
            <person name="Gurgui C."/>
            <person name="Wakimoto T."/>
            <person name="Kracht M."/>
            <person name="Crusemann M."/>
            <person name="Hentschel U."/>
            <person name="Abe I."/>
            <person name="Matsunaga S."/>
            <person name="Kalinowski J."/>
            <person name="Takeyama H."/>
            <person name="Piel J."/>
        </authorList>
    </citation>
    <scope>NUCLEOTIDE SEQUENCE [LARGE SCALE GENOMIC DNA]</scope>
    <source>
        <strain evidence="3">TSY1</strain>
    </source>
</reference>